<feature type="compositionally biased region" description="Acidic residues" evidence="1">
    <location>
        <begin position="564"/>
        <end position="573"/>
    </location>
</feature>
<dbReference type="EMBL" id="JABBWE010000147">
    <property type="protein sequence ID" value="KAG1784426.1"/>
    <property type="molecule type" value="Genomic_DNA"/>
</dbReference>
<dbReference type="Proteomes" id="UP000719766">
    <property type="component" value="Unassembled WGS sequence"/>
</dbReference>
<accession>A0A9P7DAA8</accession>
<gene>
    <name evidence="2" type="ORF">HD556DRAFT_1464165</name>
</gene>
<organism evidence="2 3">
    <name type="scientific">Suillus plorans</name>
    <dbReference type="NCBI Taxonomy" id="116603"/>
    <lineage>
        <taxon>Eukaryota</taxon>
        <taxon>Fungi</taxon>
        <taxon>Dikarya</taxon>
        <taxon>Basidiomycota</taxon>
        <taxon>Agaricomycotina</taxon>
        <taxon>Agaricomycetes</taxon>
        <taxon>Agaricomycetidae</taxon>
        <taxon>Boletales</taxon>
        <taxon>Suillineae</taxon>
        <taxon>Suillaceae</taxon>
        <taxon>Suillus</taxon>
    </lineage>
</organism>
<reference evidence="2" key="1">
    <citation type="journal article" date="2020" name="New Phytol.">
        <title>Comparative genomics reveals dynamic genome evolution in host specialist ectomycorrhizal fungi.</title>
        <authorList>
            <person name="Lofgren L.A."/>
            <person name="Nguyen N.H."/>
            <person name="Vilgalys R."/>
            <person name="Ruytinx J."/>
            <person name="Liao H.L."/>
            <person name="Branco S."/>
            <person name="Kuo A."/>
            <person name="LaButti K."/>
            <person name="Lipzen A."/>
            <person name="Andreopoulos W."/>
            <person name="Pangilinan J."/>
            <person name="Riley R."/>
            <person name="Hundley H."/>
            <person name="Na H."/>
            <person name="Barry K."/>
            <person name="Grigoriev I.V."/>
            <person name="Stajich J.E."/>
            <person name="Kennedy P.G."/>
        </authorList>
    </citation>
    <scope>NUCLEOTIDE SEQUENCE</scope>
    <source>
        <strain evidence="2">S12</strain>
    </source>
</reference>
<dbReference type="Pfam" id="PF18759">
    <property type="entry name" value="Plavaka"/>
    <property type="match status" value="1"/>
</dbReference>
<sequence length="888" mass="101567">MSSVVYKPLWALRGSETNFERCRRYQEEEGEETWSPFEDAEEWDLAQWLIKNLGQTRTDEFLKLPITQNRTKVSFHNNRSFLQRVDQLPHGPDWSCRKVTVRGNHDDENGVPLQEDIELWSRDPLECVKELIGNPLFKEDIAYSPARAYADAAGQHRVINEMWTADWWGETQKALPKGATIAPIILSSDKTCLSQFRGDKSAWPVYMSIGNISKAKRRQASARATVLIGYLPAGKLDCFTSDARSLAGYRLFHHCMSLLLHPLIAAGRDSVEMVCADSQIRRVYPILAAYVADFPEQCLVSCSKENRCPKCLVAANERGDGLTSVKRQHPPEFEENGLRAIYKPFWADLPHSNIFLAFTPDLLHQLHKGVFKDHLVKWCVDIVGEEEMDARFKAMPDYPGLRHFKKGISAVKQWTGTEHKEMQRVFVGLLTGAVPSRVLVVARSIIDFSYYAQLQTHTMDTLKALQTALGVFHANKDVLKELAVRQHFNIPKLHQLTHYVNSITLFGAADGFNTELPECLHIDFAKDAYRASNKRDYEEQMALWLQRQEAVFLRGRGEHHMFDSDSDSESEETDSPKSNTALISPLAAAEEVQVTQHIVAKVPAYPNQTVARITTAYGATDFLAALQTFLRKNLLHNTIVPSLYDRFDVYRHVVIIAPPDRRVSDTPKRWHVRATPEVAASGRNPGRPACFDMALISDRPRSSRLRALDDVRVAQVRTIFSLPRQFGTYNRALAYIEWFTPFRPPDPPSQMRQVSRSTRQLRRNAAVIHVDEMVRPCHLIPKMGHSVDARLRSGNGYEVASDFYFNEFIDGEMFVRTEVYTQLYLHRPNEMYLHELDKSSCMWACKKFAKDDMGMRDCWMGHLKRQNEEKSGNEYFHLIETTNDVAIS</sequence>
<dbReference type="GeneID" id="64602079"/>
<evidence type="ECO:0000313" key="2">
    <source>
        <dbReference type="EMBL" id="KAG1784426.1"/>
    </source>
</evidence>
<evidence type="ECO:0000256" key="1">
    <source>
        <dbReference type="SAM" id="MobiDB-lite"/>
    </source>
</evidence>
<feature type="region of interest" description="Disordered" evidence="1">
    <location>
        <begin position="560"/>
        <end position="579"/>
    </location>
</feature>
<protein>
    <submittedName>
        <fullName evidence="2">Uncharacterized protein</fullName>
    </submittedName>
</protein>
<dbReference type="OrthoDB" id="2418900at2759"/>
<comment type="caution">
    <text evidence="2">The sequence shown here is derived from an EMBL/GenBank/DDBJ whole genome shotgun (WGS) entry which is preliminary data.</text>
</comment>
<dbReference type="InterPro" id="IPR041078">
    <property type="entry name" value="Plavaka"/>
</dbReference>
<keyword evidence="3" id="KW-1185">Reference proteome</keyword>
<dbReference type="RefSeq" id="XP_041151911.1">
    <property type="nucleotide sequence ID" value="XM_041308315.1"/>
</dbReference>
<proteinExistence type="predicted"/>
<dbReference type="AlphaFoldDB" id="A0A9P7DAA8"/>
<name>A0A9P7DAA8_9AGAM</name>
<evidence type="ECO:0000313" key="3">
    <source>
        <dbReference type="Proteomes" id="UP000719766"/>
    </source>
</evidence>